<name>A0A2R8C197_9RHOB</name>
<evidence type="ECO:0000313" key="2">
    <source>
        <dbReference type="EMBL" id="SPJ26181.1"/>
    </source>
</evidence>
<dbReference type="SMART" id="SM00729">
    <property type="entry name" value="Elp3"/>
    <property type="match status" value="1"/>
</dbReference>
<dbReference type="EMBL" id="ONZF01000015">
    <property type="protein sequence ID" value="SPJ26181.1"/>
    <property type="molecule type" value="Genomic_DNA"/>
</dbReference>
<dbReference type="SUPFAM" id="SSF102114">
    <property type="entry name" value="Radical SAM enzymes"/>
    <property type="match status" value="1"/>
</dbReference>
<dbReference type="GO" id="GO:0003824">
    <property type="term" value="F:catalytic activity"/>
    <property type="evidence" value="ECO:0007669"/>
    <property type="project" value="InterPro"/>
</dbReference>
<proteinExistence type="predicted"/>
<gene>
    <name evidence="2" type="ORF">PAA8504_04037</name>
</gene>
<reference evidence="3" key="1">
    <citation type="submission" date="2018-03" db="EMBL/GenBank/DDBJ databases">
        <authorList>
            <person name="Rodrigo-Torres L."/>
            <person name="Arahal R. D."/>
            <person name="Lucena T."/>
        </authorList>
    </citation>
    <scope>NUCLEOTIDE SEQUENCE [LARGE SCALE GENOMIC DNA]</scope>
    <source>
        <strain evidence="3">CECT 8504</strain>
    </source>
</reference>
<keyword evidence="3" id="KW-1185">Reference proteome</keyword>
<dbReference type="AlphaFoldDB" id="A0A2R8C197"/>
<dbReference type="Proteomes" id="UP000244912">
    <property type="component" value="Unassembled WGS sequence"/>
</dbReference>
<evidence type="ECO:0000313" key="3">
    <source>
        <dbReference type="Proteomes" id="UP000244912"/>
    </source>
</evidence>
<protein>
    <recommendedName>
        <fullName evidence="1">Elp3/MiaA/NifB-like radical SAM core domain-containing protein</fullName>
    </recommendedName>
</protein>
<dbReference type="InterPro" id="IPR006638">
    <property type="entry name" value="Elp3/MiaA/NifB-like_rSAM"/>
</dbReference>
<dbReference type="OrthoDB" id="5697613at2"/>
<accession>A0A2R8C197</accession>
<dbReference type="InterPro" id="IPR058240">
    <property type="entry name" value="rSAM_sf"/>
</dbReference>
<dbReference type="RefSeq" id="WP_108895889.1">
    <property type="nucleotide sequence ID" value="NZ_ONZF01000015.1"/>
</dbReference>
<dbReference type="GO" id="GO:0051536">
    <property type="term" value="F:iron-sulfur cluster binding"/>
    <property type="evidence" value="ECO:0007669"/>
    <property type="project" value="InterPro"/>
</dbReference>
<feature type="domain" description="Elp3/MiaA/NifB-like radical SAM core" evidence="1">
    <location>
        <begin position="38"/>
        <end position="271"/>
    </location>
</feature>
<evidence type="ECO:0000259" key="1">
    <source>
        <dbReference type="SMART" id="SM00729"/>
    </source>
</evidence>
<organism evidence="2 3">
    <name type="scientific">Palleronia abyssalis</name>
    <dbReference type="NCBI Taxonomy" id="1501240"/>
    <lineage>
        <taxon>Bacteria</taxon>
        <taxon>Pseudomonadati</taxon>
        <taxon>Pseudomonadota</taxon>
        <taxon>Alphaproteobacteria</taxon>
        <taxon>Rhodobacterales</taxon>
        <taxon>Roseobacteraceae</taxon>
        <taxon>Palleronia</taxon>
    </lineage>
</organism>
<sequence>MEITRGGIGWGHYPQVRYDPALQRAVRRHVLLIPGQGCVPWLRTAGQCCPFCRLPAASREAVLGPEHEGRTEAWPVAPDDHREMIDTGLAAADGAEEIVAFNGGSWLTDREIPESARVHLYESARDHPSASRLMVESRPEFVRAAALDEAERHLGDVRLKVAIGLESTEAEVRNGNLRKFIGWRSFEDAIKRLHARGMESFVYVFLGAPGLSPHAALSDAKRSVRRLAGMGVNEIALSCAFVPPGGPLEQSYRSGAFRPPSLWTIVALLERAVAHGWPVSLGGFDDVPPPVAIPANCGRCDSAVHDVLDGFRQTGHLDTASLPDCSCRGRLDAAAVARAAVL</sequence>